<dbReference type="PANTHER" id="PTHR23028:SF53">
    <property type="entry name" value="ACYL_TRANSF_3 DOMAIN-CONTAINING PROTEIN"/>
    <property type="match status" value="1"/>
</dbReference>
<evidence type="ECO:0000259" key="2">
    <source>
        <dbReference type="Pfam" id="PF01757"/>
    </source>
</evidence>
<dbReference type="Proteomes" id="UP000187344">
    <property type="component" value="Unassembled WGS sequence"/>
</dbReference>
<reference evidence="3 4" key="1">
    <citation type="submission" date="2016-12" db="EMBL/GenBank/DDBJ databases">
        <title>Comparative genomics of Bartonella apis.</title>
        <authorList>
            <person name="Engel P."/>
        </authorList>
    </citation>
    <scope>NUCLEOTIDE SEQUENCE [LARGE SCALE GENOMIC DNA]</scope>
    <source>
        <strain evidence="3 4">PEB0149</strain>
    </source>
</reference>
<keyword evidence="1" id="KW-0812">Transmembrane</keyword>
<gene>
    <name evidence="3" type="ORF">PEB0149_013110</name>
</gene>
<dbReference type="RefSeq" id="WP_143238476.1">
    <property type="nucleotide sequence ID" value="NZ_LXYT01000001.1"/>
</dbReference>
<feature type="transmembrane region" description="Helical" evidence="1">
    <location>
        <begin position="262"/>
        <end position="282"/>
    </location>
</feature>
<feature type="domain" description="Acyltransferase 3" evidence="2">
    <location>
        <begin position="8"/>
        <end position="305"/>
    </location>
</feature>
<keyword evidence="1" id="KW-1133">Transmembrane helix</keyword>
<evidence type="ECO:0000313" key="4">
    <source>
        <dbReference type="Proteomes" id="UP000187344"/>
    </source>
</evidence>
<protein>
    <submittedName>
        <fullName evidence="3">Peptidoglycan/LPS O-acetylase</fullName>
    </submittedName>
</protein>
<dbReference type="GO" id="GO:0000271">
    <property type="term" value="P:polysaccharide biosynthetic process"/>
    <property type="evidence" value="ECO:0007669"/>
    <property type="project" value="TreeGrafter"/>
</dbReference>
<dbReference type="GO" id="GO:0016020">
    <property type="term" value="C:membrane"/>
    <property type="evidence" value="ECO:0007669"/>
    <property type="project" value="TreeGrafter"/>
</dbReference>
<evidence type="ECO:0000256" key="1">
    <source>
        <dbReference type="SAM" id="Phobius"/>
    </source>
</evidence>
<dbReference type="InterPro" id="IPR050879">
    <property type="entry name" value="Acyltransferase_3"/>
</dbReference>
<comment type="caution">
    <text evidence="3">The sequence shown here is derived from an EMBL/GenBank/DDBJ whole genome shotgun (WGS) entry which is preliminary data.</text>
</comment>
<accession>A0A1R0FA50</accession>
<sequence>MIGLGEWRCFLAFCVVISHLYNKMVDGPAAYAVWGFYVLSGFLMTFVLNEKYHFNLTGIKHYIFNRIIRIYPSYLFSLILGAIAFYVCIISNTNPRELNPQFYMPDNLSGWIVNIFMLFPFDQTSLLVPVAGALYIEIFSYFIMPITARSKATVWTFAITSFLANYQFGFGMDTFGQRYAGVATCMFAFSVGSALYFYKPLLSRLSFPNLSVVSWIGNCVLWFYFPAYPWTYGLYISVILSAWVVLSLFNKNVSKRDKLLGDMSYSVYLLHTTIAAFFATFLGKERTFLLFFLSFVTVMIVSYCVVVLIERKFQRIKFK</sequence>
<dbReference type="InterPro" id="IPR002656">
    <property type="entry name" value="Acyl_transf_3_dom"/>
</dbReference>
<proteinExistence type="predicted"/>
<feature type="transmembrane region" description="Helical" evidence="1">
    <location>
        <begin position="29"/>
        <end position="49"/>
    </location>
</feature>
<feature type="transmembrane region" description="Helical" evidence="1">
    <location>
        <begin position="230"/>
        <end position="250"/>
    </location>
</feature>
<dbReference type="EMBL" id="LXYT01000001">
    <property type="protein sequence ID" value="OLY43871.1"/>
    <property type="molecule type" value="Genomic_DNA"/>
</dbReference>
<dbReference type="OrthoDB" id="9767863at2"/>
<name>A0A1R0FA50_9HYPH</name>
<dbReference type="GO" id="GO:0016747">
    <property type="term" value="F:acyltransferase activity, transferring groups other than amino-acyl groups"/>
    <property type="evidence" value="ECO:0007669"/>
    <property type="project" value="InterPro"/>
</dbReference>
<dbReference type="PANTHER" id="PTHR23028">
    <property type="entry name" value="ACETYLTRANSFERASE"/>
    <property type="match status" value="1"/>
</dbReference>
<keyword evidence="1" id="KW-0472">Membrane</keyword>
<feature type="transmembrane region" description="Helical" evidence="1">
    <location>
        <begin position="205"/>
        <end position="224"/>
    </location>
</feature>
<feature type="transmembrane region" description="Helical" evidence="1">
    <location>
        <begin position="70"/>
        <end position="92"/>
    </location>
</feature>
<organism evidence="3 4">
    <name type="scientific">Bartonella apis</name>
    <dbReference type="NCBI Taxonomy" id="1686310"/>
    <lineage>
        <taxon>Bacteria</taxon>
        <taxon>Pseudomonadati</taxon>
        <taxon>Pseudomonadota</taxon>
        <taxon>Alphaproteobacteria</taxon>
        <taxon>Hyphomicrobiales</taxon>
        <taxon>Bartonellaceae</taxon>
        <taxon>Bartonella</taxon>
    </lineage>
</organism>
<feature type="transmembrane region" description="Helical" evidence="1">
    <location>
        <begin position="148"/>
        <end position="167"/>
    </location>
</feature>
<feature type="transmembrane region" description="Helical" evidence="1">
    <location>
        <begin position="179"/>
        <end position="198"/>
    </location>
</feature>
<keyword evidence="4" id="KW-1185">Reference proteome</keyword>
<dbReference type="AlphaFoldDB" id="A0A1R0FA50"/>
<evidence type="ECO:0000313" key="3">
    <source>
        <dbReference type="EMBL" id="OLY43871.1"/>
    </source>
</evidence>
<feature type="transmembrane region" description="Helical" evidence="1">
    <location>
        <begin position="288"/>
        <end position="309"/>
    </location>
</feature>
<dbReference type="Pfam" id="PF01757">
    <property type="entry name" value="Acyl_transf_3"/>
    <property type="match status" value="1"/>
</dbReference>